<feature type="transmembrane region" description="Helical" evidence="7">
    <location>
        <begin position="76"/>
        <end position="101"/>
    </location>
</feature>
<feature type="transmembrane region" description="Helical" evidence="7">
    <location>
        <begin position="186"/>
        <end position="207"/>
    </location>
</feature>
<evidence type="ECO:0000256" key="3">
    <source>
        <dbReference type="ARBA" id="ARBA00022475"/>
    </source>
</evidence>
<dbReference type="Pfam" id="PF00528">
    <property type="entry name" value="BPD_transp_1"/>
    <property type="match status" value="1"/>
</dbReference>
<reference evidence="10" key="1">
    <citation type="submission" date="2016-11" db="EMBL/GenBank/DDBJ databases">
        <authorList>
            <person name="Varghese N."/>
            <person name="Submissions S."/>
        </authorList>
    </citation>
    <scope>NUCLEOTIDE SEQUENCE [LARGE SCALE GENOMIC DNA]</scope>
    <source>
        <strain evidence="10">DSM 14826</strain>
    </source>
</reference>
<keyword evidence="9" id="KW-0762">Sugar transport</keyword>
<dbReference type="OrthoDB" id="9787837at2"/>
<dbReference type="Proteomes" id="UP000243547">
    <property type="component" value="Unassembled WGS sequence"/>
</dbReference>
<accession>A0A1M6QM62</accession>
<dbReference type="InterPro" id="IPR000515">
    <property type="entry name" value="MetI-like"/>
</dbReference>
<dbReference type="CDD" id="cd06261">
    <property type="entry name" value="TM_PBP2"/>
    <property type="match status" value="1"/>
</dbReference>
<keyword evidence="10" id="KW-1185">Reference proteome</keyword>
<evidence type="ECO:0000256" key="5">
    <source>
        <dbReference type="ARBA" id="ARBA00022989"/>
    </source>
</evidence>
<dbReference type="SUPFAM" id="SSF161098">
    <property type="entry name" value="MetI-like"/>
    <property type="match status" value="1"/>
</dbReference>
<evidence type="ECO:0000256" key="1">
    <source>
        <dbReference type="ARBA" id="ARBA00004651"/>
    </source>
</evidence>
<dbReference type="AlphaFoldDB" id="A0A1M6QM62"/>
<keyword evidence="4 7" id="KW-0812">Transmembrane</keyword>
<dbReference type="InterPro" id="IPR035906">
    <property type="entry name" value="MetI-like_sf"/>
</dbReference>
<dbReference type="PANTHER" id="PTHR43744">
    <property type="entry name" value="ABC TRANSPORTER PERMEASE PROTEIN MG189-RELATED-RELATED"/>
    <property type="match status" value="1"/>
</dbReference>
<evidence type="ECO:0000256" key="2">
    <source>
        <dbReference type="ARBA" id="ARBA00022448"/>
    </source>
</evidence>
<gene>
    <name evidence="9" type="ORF">SAMN02745227_01794</name>
</gene>
<evidence type="ECO:0000256" key="4">
    <source>
        <dbReference type="ARBA" id="ARBA00022692"/>
    </source>
</evidence>
<feature type="domain" description="ABC transmembrane type-1" evidence="8">
    <location>
        <begin position="76"/>
        <end position="265"/>
    </location>
</feature>
<comment type="subcellular location">
    <subcellularLocation>
        <location evidence="1 7">Cell membrane</location>
        <topology evidence="1 7">Multi-pass membrane protein</topology>
    </subcellularLocation>
</comment>
<keyword evidence="2 7" id="KW-0813">Transport</keyword>
<dbReference type="GO" id="GO:0055085">
    <property type="term" value="P:transmembrane transport"/>
    <property type="evidence" value="ECO:0007669"/>
    <property type="project" value="InterPro"/>
</dbReference>
<keyword evidence="5 7" id="KW-1133">Transmembrane helix</keyword>
<proteinExistence type="inferred from homology"/>
<organism evidence="9 10">
    <name type="scientific">Anaerobranca californiensis DSM 14826</name>
    <dbReference type="NCBI Taxonomy" id="1120989"/>
    <lineage>
        <taxon>Bacteria</taxon>
        <taxon>Bacillati</taxon>
        <taxon>Bacillota</taxon>
        <taxon>Clostridia</taxon>
        <taxon>Eubacteriales</taxon>
        <taxon>Proteinivoracaceae</taxon>
        <taxon>Anaerobranca</taxon>
    </lineage>
</organism>
<evidence type="ECO:0000256" key="6">
    <source>
        <dbReference type="ARBA" id="ARBA00023136"/>
    </source>
</evidence>
<feature type="transmembrane region" description="Helical" evidence="7">
    <location>
        <begin position="113"/>
        <end position="134"/>
    </location>
</feature>
<dbReference type="PANTHER" id="PTHR43744:SF12">
    <property type="entry name" value="ABC TRANSPORTER PERMEASE PROTEIN MG189-RELATED"/>
    <property type="match status" value="1"/>
</dbReference>
<dbReference type="STRING" id="1120989.SAMN02745227_01794"/>
<evidence type="ECO:0000313" key="10">
    <source>
        <dbReference type="Proteomes" id="UP000243547"/>
    </source>
</evidence>
<evidence type="ECO:0000259" key="8">
    <source>
        <dbReference type="PROSITE" id="PS50928"/>
    </source>
</evidence>
<protein>
    <submittedName>
        <fullName evidence="9">Multiple sugar transport system permease protein</fullName>
    </submittedName>
</protein>
<feature type="transmembrane region" description="Helical" evidence="7">
    <location>
        <begin position="12"/>
        <end position="34"/>
    </location>
</feature>
<evidence type="ECO:0000256" key="7">
    <source>
        <dbReference type="RuleBase" id="RU363032"/>
    </source>
</evidence>
<feature type="transmembrane region" description="Helical" evidence="7">
    <location>
        <begin position="243"/>
        <end position="265"/>
    </location>
</feature>
<dbReference type="PROSITE" id="PS50928">
    <property type="entry name" value="ABC_TM1"/>
    <property type="match status" value="1"/>
</dbReference>
<name>A0A1M6QM62_9FIRM</name>
<sequence length="280" mass="32370">MSVERKDLWYYIKYTLIYTLLTLGAIFVLFPFFWMLSTAFKPLGTHFTIPIEWIPKNPTLENYRIVFREYAFGRAFFNSFIVSVSAAIMVATMSTMAGYAFGKKRFPGRDQLFWLLLSTMMIPGLMFMIPQFIVVRNLGWMNTYRAMFLPHTANVFFVFLVRQYVKTIPNELLDAARIDGAGEWLAFRNIILPLAKPIIATMFLLTFQGQWTNFLWQYIVAPRESMMTLPVALARFQGQYGTYWTLIMAAGSLSIIPIAIIFLFAQKYFIEGIQMGAIKG</sequence>
<dbReference type="GO" id="GO:0005886">
    <property type="term" value="C:plasma membrane"/>
    <property type="evidence" value="ECO:0007669"/>
    <property type="project" value="UniProtKB-SubCell"/>
</dbReference>
<comment type="similarity">
    <text evidence="7">Belongs to the binding-protein-dependent transport system permease family.</text>
</comment>
<dbReference type="EMBL" id="FRAI01000022">
    <property type="protein sequence ID" value="SHK21255.1"/>
    <property type="molecule type" value="Genomic_DNA"/>
</dbReference>
<keyword evidence="6 7" id="KW-0472">Membrane</keyword>
<dbReference type="RefSeq" id="WP_072908094.1">
    <property type="nucleotide sequence ID" value="NZ_FRAI01000022.1"/>
</dbReference>
<dbReference type="Gene3D" id="1.10.3720.10">
    <property type="entry name" value="MetI-like"/>
    <property type="match status" value="1"/>
</dbReference>
<evidence type="ECO:0000313" key="9">
    <source>
        <dbReference type="EMBL" id="SHK21255.1"/>
    </source>
</evidence>
<keyword evidence="3" id="KW-1003">Cell membrane</keyword>